<name>A0A8C4Q1W9_EPTBU</name>
<protein>
    <recommendedName>
        <fullName evidence="10">Elongation of very long chain fatty acids protein</fullName>
        <ecNumber evidence="10">2.3.1.199</ecNumber>
    </recommendedName>
    <alternativeName>
        <fullName evidence="10">Very-long-chain 3-oxoacyl-CoA synthase</fullName>
    </alternativeName>
</protein>
<comment type="similarity">
    <text evidence="10">Belongs to the ELO family.</text>
</comment>
<dbReference type="Pfam" id="PF01151">
    <property type="entry name" value="ELO"/>
    <property type="match status" value="1"/>
</dbReference>
<reference evidence="12" key="1">
    <citation type="submission" date="2025-08" db="UniProtKB">
        <authorList>
            <consortium name="Ensembl"/>
        </authorList>
    </citation>
    <scope>IDENTIFICATION</scope>
</reference>
<dbReference type="GO" id="GO:0034626">
    <property type="term" value="P:fatty acid elongation, polyunsaturated fatty acid"/>
    <property type="evidence" value="ECO:0007669"/>
    <property type="project" value="TreeGrafter"/>
</dbReference>
<dbReference type="Proteomes" id="UP000694388">
    <property type="component" value="Unplaced"/>
</dbReference>
<dbReference type="PANTHER" id="PTHR11157">
    <property type="entry name" value="FATTY ACID ACYL TRANSFERASE-RELATED"/>
    <property type="match status" value="1"/>
</dbReference>
<dbReference type="InterPro" id="IPR030457">
    <property type="entry name" value="ELO_CS"/>
</dbReference>
<evidence type="ECO:0000256" key="8">
    <source>
        <dbReference type="ARBA" id="ARBA00023136"/>
    </source>
</evidence>
<dbReference type="GO" id="GO:0009922">
    <property type="term" value="F:fatty acid elongase activity"/>
    <property type="evidence" value="ECO:0007669"/>
    <property type="project" value="UniProtKB-EC"/>
</dbReference>
<keyword evidence="11" id="KW-0732">Signal</keyword>
<accession>A0A8C4Q1W9</accession>
<proteinExistence type="inferred from homology"/>
<evidence type="ECO:0000256" key="11">
    <source>
        <dbReference type="SAM" id="SignalP"/>
    </source>
</evidence>
<dbReference type="InterPro" id="IPR002076">
    <property type="entry name" value="ELO_fam"/>
</dbReference>
<dbReference type="EC" id="2.3.1.199" evidence="10"/>
<keyword evidence="5 10" id="KW-0276">Fatty acid metabolism</keyword>
<dbReference type="GO" id="GO:0042759">
    <property type="term" value="P:long-chain fatty acid biosynthetic process"/>
    <property type="evidence" value="ECO:0007669"/>
    <property type="project" value="Ensembl"/>
</dbReference>
<feature type="transmembrane region" description="Helical" evidence="10">
    <location>
        <begin position="62"/>
        <end position="80"/>
    </location>
</feature>
<keyword evidence="13" id="KW-1185">Reference proteome</keyword>
<dbReference type="GO" id="GO:0005789">
    <property type="term" value="C:endoplasmic reticulum membrane"/>
    <property type="evidence" value="ECO:0007669"/>
    <property type="project" value="TreeGrafter"/>
</dbReference>
<dbReference type="GO" id="GO:0030148">
    <property type="term" value="P:sphingolipid biosynthetic process"/>
    <property type="evidence" value="ECO:0007669"/>
    <property type="project" value="TreeGrafter"/>
</dbReference>
<keyword evidence="4 10" id="KW-0812">Transmembrane</keyword>
<evidence type="ECO:0000256" key="7">
    <source>
        <dbReference type="ARBA" id="ARBA00023098"/>
    </source>
</evidence>
<reference evidence="12" key="2">
    <citation type="submission" date="2025-09" db="UniProtKB">
        <authorList>
            <consortium name="Ensembl"/>
        </authorList>
    </citation>
    <scope>IDENTIFICATION</scope>
</reference>
<organism evidence="12 13">
    <name type="scientific">Eptatretus burgeri</name>
    <name type="common">Inshore hagfish</name>
    <dbReference type="NCBI Taxonomy" id="7764"/>
    <lineage>
        <taxon>Eukaryota</taxon>
        <taxon>Metazoa</taxon>
        <taxon>Chordata</taxon>
        <taxon>Craniata</taxon>
        <taxon>Vertebrata</taxon>
        <taxon>Cyclostomata</taxon>
        <taxon>Myxini</taxon>
        <taxon>Myxiniformes</taxon>
        <taxon>Myxinidae</taxon>
        <taxon>Eptatretinae</taxon>
        <taxon>Eptatretus</taxon>
    </lineage>
</organism>
<keyword evidence="9 10" id="KW-0275">Fatty acid biosynthesis</keyword>
<evidence type="ECO:0000313" key="12">
    <source>
        <dbReference type="Ensembl" id="ENSEBUP00000008774.1"/>
    </source>
</evidence>
<keyword evidence="2 10" id="KW-0444">Lipid biosynthesis</keyword>
<feature type="signal peptide" evidence="11">
    <location>
        <begin position="1"/>
        <end position="23"/>
    </location>
</feature>
<evidence type="ECO:0000256" key="6">
    <source>
        <dbReference type="ARBA" id="ARBA00022989"/>
    </source>
</evidence>
<sequence length="319" mass="37220">MSQGTQMETLLLFYCIALSSVESGSLISYDNQRHPYSSARCQEQSSEIQTDSRVQGWFLLDSYLPTFSLTIMYLITVYLGPRAMRSRAAYNLRGPMMAYNMSVTFLSLYMFYKLCVSAWEGNYNLKCQNMNSGGDGDLKVAQVLWLYYFSKAIELLDTMFFILRKKNHQITFLHVYHHASMPNIWWLVLNWIPAGHTFFGASINCFIHVLMYLYYCLSTIPRAQPYLWWKKYITQAQLIQFALTILHTISAIIWPCGFSIPWLMFLVFYMMSLTAFFLNFYMKTYTAKTKSKRSGKDINASSTRNGGNYEDQKLVRRNV</sequence>
<evidence type="ECO:0000313" key="13">
    <source>
        <dbReference type="Proteomes" id="UP000694388"/>
    </source>
</evidence>
<evidence type="ECO:0000256" key="10">
    <source>
        <dbReference type="RuleBase" id="RU361115"/>
    </source>
</evidence>
<feature type="transmembrane region" description="Helical" evidence="10">
    <location>
        <begin position="198"/>
        <end position="217"/>
    </location>
</feature>
<evidence type="ECO:0000256" key="2">
    <source>
        <dbReference type="ARBA" id="ARBA00022516"/>
    </source>
</evidence>
<evidence type="ECO:0000256" key="5">
    <source>
        <dbReference type="ARBA" id="ARBA00022832"/>
    </source>
</evidence>
<dbReference type="AlphaFoldDB" id="A0A8C4Q1W9"/>
<comment type="catalytic activity">
    <reaction evidence="10">
        <text>a very-long-chain acyl-CoA + malonyl-CoA + H(+) = a very-long-chain 3-oxoacyl-CoA + CO2 + CoA</text>
        <dbReference type="Rhea" id="RHEA:32727"/>
        <dbReference type="ChEBI" id="CHEBI:15378"/>
        <dbReference type="ChEBI" id="CHEBI:16526"/>
        <dbReference type="ChEBI" id="CHEBI:57287"/>
        <dbReference type="ChEBI" id="CHEBI:57384"/>
        <dbReference type="ChEBI" id="CHEBI:90725"/>
        <dbReference type="ChEBI" id="CHEBI:90736"/>
        <dbReference type="EC" id="2.3.1.199"/>
    </reaction>
</comment>
<evidence type="ECO:0000256" key="3">
    <source>
        <dbReference type="ARBA" id="ARBA00022679"/>
    </source>
</evidence>
<dbReference type="GO" id="GO:0042761">
    <property type="term" value="P:very long-chain fatty acid biosynthetic process"/>
    <property type="evidence" value="ECO:0007669"/>
    <property type="project" value="Ensembl"/>
</dbReference>
<keyword evidence="8 10" id="KW-0472">Membrane</keyword>
<dbReference type="Ensembl" id="ENSEBUT00000009286.1">
    <property type="protein sequence ID" value="ENSEBUP00000008774.1"/>
    <property type="gene ID" value="ENSEBUG00000005653.1"/>
</dbReference>
<feature type="chain" id="PRO_5034992509" description="Elongation of very long chain fatty acids protein" evidence="11">
    <location>
        <begin position="24"/>
        <end position="319"/>
    </location>
</feature>
<keyword evidence="6 10" id="KW-1133">Transmembrane helix</keyword>
<keyword evidence="3 10" id="KW-0808">Transferase</keyword>
<dbReference type="GeneTree" id="ENSGT01050000244838"/>
<dbReference type="GO" id="GO:0034625">
    <property type="term" value="P:fatty acid elongation, monounsaturated fatty acid"/>
    <property type="evidence" value="ECO:0007669"/>
    <property type="project" value="TreeGrafter"/>
</dbReference>
<feature type="transmembrane region" description="Helical" evidence="10">
    <location>
        <begin position="260"/>
        <end position="282"/>
    </location>
</feature>
<dbReference type="PANTHER" id="PTHR11157:SF170">
    <property type="entry name" value="ELONGATION OF VERY LONG CHAIN FATTY ACIDS PROTEIN 2-LIKE"/>
    <property type="match status" value="1"/>
</dbReference>
<evidence type="ECO:0000256" key="4">
    <source>
        <dbReference type="ARBA" id="ARBA00022692"/>
    </source>
</evidence>
<feature type="transmembrane region" description="Helical" evidence="10">
    <location>
        <begin position="238"/>
        <end position="254"/>
    </location>
</feature>
<feature type="transmembrane region" description="Helical" evidence="10">
    <location>
        <begin position="92"/>
        <end position="112"/>
    </location>
</feature>
<comment type="subcellular location">
    <subcellularLocation>
        <location evidence="1">Membrane</location>
        <topology evidence="1">Multi-pass membrane protein</topology>
    </subcellularLocation>
</comment>
<feature type="transmembrane region" description="Helical" evidence="10">
    <location>
        <begin position="145"/>
        <end position="163"/>
    </location>
</feature>
<keyword evidence="7 10" id="KW-0443">Lipid metabolism</keyword>
<evidence type="ECO:0000256" key="9">
    <source>
        <dbReference type="ARBA" id="ARBA00023160"/>
    </source>
</evidence>
<dbReference type="GO" id="GO:0019367">
    <property type="term" value="P:fatty acid elongation, saturated fatty acid"/>
    <property type="evidence" value="ECO:0007669"/>
    <property type="project" value="TreeGrafter"/>
</dbReference>
<feature type="transmembrane region" description="Helical" evidence="10">
    <location>
        <begin position="175"/>
        <end position="192"/>
    </location>
</feature>
<dbReference type="PROSITE" id="PS01188">
    <property type="entry name" value="ELO"/>
    <property type="match status" value="1"/>
</dbReference>
<evidence type="ECO:0000256" key="1">
    <source>
        <dbReference type="ARBA" id="ARBA00004141"/>
    </source>
</evidence>